<dbReference type="EMBL" id="CAJPEV010000014">
    <property type="protein sequence ID" value="CAG0878723.1"/>
    <property type="molecule type" value="Genomic_DNA"/>
</dbReference>
<feature type="region of interest" description="Disordered" evidence="3">
    <location>
        <begin position="74"/>
        <end position="104"/>
    </location>
</feature>
<dbReference type="InterPro" id="IPR051641">
    <property type="entry name" value="RGK_GTP-binding_reg"/>
</dbReference>
<evidence type="ECO:0000256" key="1">
    <source>
        <dbReference type="ARBA" id="ARBA00008846"/>
    </source>
</evidence>
<dbReference type="Gene3D" id="3.40.50.300">
    <property type="entry name" value="P-loop containing nucleotide triphosphate hydrolases"/>
    <property type="match status" value="1"/>
</dbReference>
<feature type="compositionally biased region" description="Basic residues" evidence="3">
    <location>
        <begin position="74"/>
        <end position="85"/>
    </location>
</feature>
<keyword evidence="5" id="KW-1185">Reference proteome</keyword>
<dbReference type="GO" id="GO:0003924">
    <property type="term" value="F:GTPase activity"/>
    <property type="evidence" value="ECO:0007669"/>
    <property type="project" value="InterPro"/>
</dbReference>
<evidence type="ECO:0000313" key="5">
    <source>
        <dbReference type="Proteomes" id="UP000677054"/>
    </source>
</evidence>
<evidence type="ECO:0000313" key="4">
    <source>
        <dbReference type="EMBL" id="CAD7240209.1"/>
    </source>
</evidence>
<dbReference type="SMART" id="SM00175">
    <property type="entry name" value="RAB"/>
    <property type="match status" value="1"/>
</dbReference>
<dbReference type="SMART" id="SM00173">
    <property type="entry name" value="RAS"/>
    <property type="match status" value="1"/>
</dbReference>
<comment type="similarity">
    <text evidence="1">Belongs to the small GTPase superfamily. RGK family.</text>
</comment>
<dbReference type="Proteomes" id="UP000677054">
    <property type="component" value="Unassembled WGS sequence"/>
</dbReference>
<dbReference type="PANTHER" id="PTHR45775">
    <property type="entry name" value="RAD, GEM/KIR FAMILY MEMBER 2, ISOFORM C"/>
    <property type="match status" value="1"/>
</dbReference>
<dbReference type="EMBL" id="LR899531">
    <property type="protein sequence ID" value="CAD7240209.1"/>
    <property type="molecule type" value="Genomic_DNA"/>
</dbReference>
<keyword evidence="2" id="KW-0597">Phosphoprotein</keyword>
<reference evidence="4" key="1">
    <citation type="submission" date="2020-11" db="EMBL/GenBank/DDBJ databases">
        <authorList>
            <person name="Tran Van P."/>
        </authorList>
    </citation>
    <scope>NUCLEOTIDE SEQUENCE</scope>
</reference>
<dbReference type="PRINTS" id="PR00449">
    <property type="entry name" value="RASTRNSFRMNG"/>
</dbReference>
<dbReference type="GO" id="GO:0005525">
    <property type="term" value="F:GTP binding"/>
    <property type="evidence" value="ECO:0007669"/>
    <property type="project" value="InterPro"/>
</dbReference>
<dbReference type="PANTHER" id="PTHR45775:SF6">
    <property type="entry name" value="RAD, GEM_KIR FAMILY MEMBER 2, ISOFORM C"/>
    <property type="match status" value="1"/>
</dbReference>
<feature type="compositionally biased region" description="Basic and acidic residues" evidence="3">
    <location>
        <begin position="86"/>
        <end position="97"/>
    </location>
</feature>
<dbReference type="AlphaFoldDB" id="A0A7R8X5N5"/>
<organism evidence="4">
    <name type="scientific">Darwinula stevensoni</name>
    <dbReference type="NCBI Taxonomy" id="69355"/>
    <lineage>
        <taxon>Eukaryota</taxon>
        <taxon>Metazoa</taxon>
        <taxon>Ecdysozoa</taxon>
        <taxon>Arthropoda</taxon>
        <taxon>Crustacea</taxon>
        <taxon>Oligostraca</taxon>
        <taxon>Ostracoda</taxon>
        <taxon>Podocopa</taxon>
        <taxon>Podocopida</taxon>
        <taxon>Darwinulocopina</taxon>
        <taxon>Darwinuloidea</taxon>
        <taxon>Darwinulidae</taxon>
        <taxon>Darwinula</taxon>
    </lineage>
</organism>
<dbReference type="InterPro" id="IPR001806">
    <property type="entry name" value="Small_GTPase"/>
</dbReference>
<evidence type="ECO:0000256" key="3">
    <source>
        <dbReference type="SAM" id="MobiDB-lite"/>
    </source>
</evidence>
<dbReference type="GO" id="GO:0005246">
    <property type="term" value="F:calcium channel regulator activity"/>
    <property type="evidence" value="ECO:0007669"/>
    <property type="project" value="TreeGrafter"/>
</dbReference>
<dbReference type="InterPro" id="IPR027417">
    <property type="entry name" value="P-loop_NTPase"/>
</dbReference>
<accession>A0A7R8X5N5</accession>
<protein>
    <submittedName>
        <fullName evidence="4">Uncharacterized protein</fullName>
    </submittedName>
</protein>
<dbReference type="PROSITE" id="PS51421">
    <property type="entry name" value="RAS"/>
    <property type="match status" value="1"/>
</dbReference>
<dbReference type="PROSITE" id="PS51419">
    <property type="entry name" value="RAB"/>
    <property type="match status" value="1"/>
</dbReference>
<proteinExistence type="inferred from homology"/>
<feature type="region of interest" description="Disordered" evidence="3">
    <location>
        <begin position="138"/>
        <end position="158"/>
    </location>
</feature>
<gene>
    <name evidence="4" type="ORF">DSTB1V02_LOCUS238</name>
</gene>
<sequence>MRNVRRRSHSAAMAPAVSGSPDLYMSFPISGGRVPSVVPVVVTKSSPGCDHDSQGRVSPSEMFLCSQPRVPHHSRSLSLKASRRPSRADLKVPERPRGTSLPGELPARVLGRDELYRLRQFSITGKKVVNEGDLLCSRRSRSNSTHSSCSGENSPSVSEGRSVAFRVSVLGSPGVGKTALISQSLTSDYINAYDNSLDDESAEKSVSVLLDNEESEVIFSECSSEETPDSDGYIVVYSVTDGSSVEWAESILQQLWRLGCLGTRAVILVANKADLERSRIVTSDEGKKMAREYECKFIETSVGLDLNVDELLVGILRQIRLKQTPGPHWTRRRRRGSRRCGGSLRVRGFISSVCGRNGKSKSCENLHVL</sequence>
<dbReference type="GO" id="GO:0005886">
    <property type="term" value="C:plasma membrane"/>
    <property type="evidence" value="ECO:0007669"/>
    <property type="project" value="TreeGrafter"/>
</dbReference>
<dbReference type="SUPFAM" id="SSF52540">
    <property type="entry name" value="P-loop containing nucleoside triphosphate hydrolases"/>
    <property type="match status" value="1"/>
</dbReference>
<dbReference type="Pfam" id="PF00071">
    <property type="entry name" value="Ras"/>
    <property type="match status" value="1"/>
</dbReference>
<dbReference type="FunFam" id="3.40.50.300:FF:000664">
    <property type="entry name" value="Uncharacterized protein, isoform B"/>
    <property type="match status" value="1"/>
</dbReference>
<name>A0A7R8X5N5_9CRUS</name>
<evidence type="ECO:0000256" key="2">
    <source>
        <dbReference type="ARBA" id="ARBA00022553"/>
    </source>
</evidence>
<dbReference type="OrthoDB" id="5239715at2759"/>